<dbReference type="AlphaFoldDB" id="K0KK07"/>
<evidence type="ECO:0000313" key="4">
    <source>
        <dbReference type="EMBL" id="CCH41463.1"/>
    </source>
</evidence>
<evidence type="ECO:0000313" key="5">
    <source>
        <dbReference type="Proteomes" id="UP000009328"/>
    </source>
</evidence>
<dbReference type="HOGENOM" id="CLU_760953_0_0_1"/>
<feature type="chain" id="PRO_5003836231" evidence="3">
    <location>
        <begin position="19"/>
        <end position="365"/>
    </location>
</feature>
<dbReference type="eggNOG" id="ENOG502S3G6">
    <property type="taxonomic scope" value="Eukaryota"/>
</dbReference>
<protein>
    <submittedName>
        <fullName evidence="4">Secreted protein</fullName>
    </submittedName>
</protein>
<feature type="compositionally biased region" description="Low complexity" evidence="1">
    <location>
        <begin position="263"/>
        <end position="273"/>
    </location>
</feature>
<dbReference type="EMBL" id="CAIF01000020">
    <property type="protein sequence ID" value="CCH41463.1"/>
    <property type="molecule type" value="Genomic_DNA"/>
</dbReference>
<proteinExistence type="predicted"/>
<dbReference type="Pfam" id="PF14610">
    <property type="entry name" value="Psg1"/>
    <property type="match status" value="1"/>
</dbReference>
<feature type="compositionally biased region" description="Polar residues" evidence="1">
    <location>
        <begin position="252"/>
        <end position="262"/>
    </location>
</feature>
<dbReference type="InterPro" id="IPR028000">
    <property type="entry name" value="Pma1"/>
</dbReference>
<evidence type="ECO:0000256" key="2">
    <source>
        <dbReference type="SAM" id="Phobius"/>
    </source>
</evidence>
<comment type="caution">
    <text evidence="4">The sequence shown here is derived from an EMBL/GenBank/DDBJ whole genome shotgun (WGS) entry which is preliminary data.</text>
</comment>
<feature type="region of interest" description="Disordered" evidence="1">
    <location>
        <begin position="315"/>
        <end position="365"/>
    </location>
</feature>
<keyword evidence="2" id="KW-0472">Membrane</keyword>
<keyword evidence="5" id="KW-1185">Reference proteome</keyword>
<feature type="signal peptide" evidence="3">
    <location>
        <begin position="1"/>
        <end position="18"/>
    </location>
</feature>
<organism evidence="4 5">
    <name type="scientific">Wickerhamomyces ciferrii (strain ATCC 14091 / BCRC 22168 / CBS 111 / JCM 3599 / NBRC 0793 / NRRL Y-1031 F-60-10)</name>
    <name type="common">Yeast</name>
    <name type="synonym">Pichia ciferrii</name>
    <dbReference type="NCBI Taxonomy" id="1206466"/>
    <lineage>
        <taxon>Eukaryota</taxon>
        <taxon>Fungi</taxon>
        <taxon>Dikarya</taxon>
        <taxon>Ascomycota</taxon>
        <taxon>Saccharomycotina</taxon>
        <taxon>Saccharomycetes</taxon>
        <taxon>Phaffomycetales</taxon>
        <taxon>Wickerhamomycetaceae</taxon>
        <taxon>Wickerhamomyces</taxon>
    </lineage>
</organism>
<dbReference type="InParanoid" id="K0KK07"/>
<feature type="region of interest" description="Disordered" evidence="1">
    <location>
        <begin position="252"/>
        <end position="273"/>
    </location>
</feature>
<name>K0KK07_WICCF</name>
<keyword evidence="3" id="KW-0732">Signal</keyword>
<keyword evidence="2" id="KW-1133">Transmembrane helix</keyword>
<keyword evidence="2" id="KW-0812">Transmembrane</keyword>
<reference evidence="4 5" key="1">
    <citation type="journal article" date="2012" name="Eukaryot. Cell">
        <title>Draft genome sequence of Wickerhamomyces ciferrii NRRL Y-1031 F-60-10.</title>
        <authorList>
            <person name="Schneider J."/>
            <person name="Andrea H."/>
            <person name="Blom J."/>
            <person name="Jaenicke S."/>
            <person name="Ruckert C."/>
            <person name="Schorsch C."/>
            <person name="Szczepanowski R."/>
            <person name="Farwick M."/>
            <person name="Goesmann A."/>
            <person name="Puhler A."/>
            <person name="Schaffer S."/>
            <person name="Tauch A."/>
            <person name="Kohler T."/>
            <person name="Brinkrolf K."/>
        </authorList>
    </citation>
    <scope>NUCLEOTIDE SEQUENCE [LARGE SCALE GENOMIC DNA]</scope>
    <source>
        <strain evidence="5">ATCC 14091 / BCRC 22168 / CBS 111 / JCM 3599 / NBRC 0793 / NRRL Y-1031 F-60-10</strain>
    </source>
</reference>
<evidence type="ECO:0000256" key="1">
    <source>
        <dbReference type="SAM" id="MobiDB-lite"/>
    </source>
</evidence>
<feature type="transmembrane region" description="Helical" evidence="2">
    <location>
        <begin position="277"/>
        <end position="299"/>
    </location>
</feature>
<evidence type="ECO:0000256" key="3">
    <source>
        <dbReference type="SAM" id="SignalP"/>
    </source>
</evidence>
<accession>K0KK07</accession>
<gene>
    <name evidence="4" type="ORF">BN7_1004</name>
</gene>
<dbReference type="Proteomes" id="UP000009328">
    <property type="component" value="Unassembled WGS sequence"/>
</dbReference>
<sequence length="365" mass="38562">MKYYNLLALGALPSLITAAALPDPQITKAPLAKRAQLVLTDSIWTSTSSGIIMAITPTVIDAVTISASPVTDKPTPWASLDGSGIPSLVTPTVSDGKTISASPTPSNTDYPSPAAVPPVLRCFGDRVPEDGNDKYGYPFCTALNGTEMIVGETYWITWDPTYWGGDDITRVKLELKAYPQTGAGDTLFETPYLSNSDAYYPLTITSSMIKNEGYFWLIISPLTTSTTKATNVGEKSGPLLRAINSKSDAITTINRVPSDNGHTSTKSSGSGSNAKTIAPAVVIPVIAVIGIAIFVVWFLNKQKKSVSQVLGFSKASRSNNSATGDRSGDIQLSPSTTNGDTHTIASAATDDTSKNPFAENSRTVL</sequence>